<accession>A0ABR7FVQ4</accession>
<dbReference type="Proteomes" id="UP000635828">
    <property type="component" value="Unassembled WGS sequence"/>
</dbReference>
<dbReference type="PANTHER" id="PTHR30185:SF18">
    <property type="entry name" value="TRANSCRIPTIONAL REGULATOR MTLR"/>
    <property type="match status" value="1"/>
</dbReference>
<dbReference type="Pfam" id="PF02302">
    <property type="entry name" value="PTS_IIB"/>
    <property type="match status" value="1"/>
</dbReference>
<keyword evidence="9" id="KW-1185">Reference proteome</keyword>
<organism evidence="8 9">
    <name type="scientific">Anaerostipes hominis</name>
    <name type="common">ex Liu et al. 2021</name>
    <dbReference type="NCBI Taxonomy" id="2763018"/>
    <lineage>
        <taxon>Bacteria</taxon>
        <taxon>Bacillati</taxon>
        <taxon>Bacillota</taxon>
        <taxon>Clostridia</taxon>
        <taxon>Lachnospirales</taxon>
        <taxon>Lachnospiraceae</taxon>
        <taxon>Anaerostipes</taxon>
    </lineage>
</organism>
<evidence type="ECO:0000313" key="8">
    <source>
        <dbReference type="EMBL" id="MBC5679271.1"/>
    </source>
</evidence>
<dbReference type="RefSeq" id="WP_024729432.1">
    <property type="nucleotide sequence ID" value="NZ_JACOOS010000041.1"/>
</dbReference>
<dbReference type="InterPro" id="IPR050661">
    <property type="entry name" value="BglG_antiterminators"/>
</dbReference>
<dbReference type="InterPro" id="IPR036634">
    <property type="entry name" value="PRD_sf"/>
</dbReference>
<feature type="domain" description="PRD" evidence="7">
    <location>
        <begin position="311"/>
        <end position="419"/>
    </location>
</feature>
<dbReference type="CDD" id="cd05568">
    <property type="entry name" value="PTS_IIB_bgl_like"/>
    <property type="match status" value="1"/>
</dbReference>
<dbReference type="InterPro" id="IPR007737">
    <property type="entry name" value="Mga_HTH"/>
</dbReference>
<keyword evidence="3" id="KW-0805">Transcription regulation</keyword>
<dbReference type="SUPFAM" id="SSF52794">
    <property type="entry name" value="PTS system IIB component-like"/>
    <property type="match status" value="1"/>
</dbReference>
<comment type="caution">
    <text evidence="8">The sequence shown here is derived from an EMBL/GenBank/DDBJ whole genome shotgun (WGS) entry which is preliminary data.</text>
</comment>
<evidence type="ECO:0000259" key="6">
    <source>
        <dbReference type="PROSITE" id="PS51099"/>
    </source>
</evidence>
<dbReference type="InterPro" id="IPR036388">
    <property type="entry name" value="WH-like_DNA-bd_sf"/>
</dbReference>
<dbReference type="InterPro" id="IPR011608">
    <property type="entry name" value="PRD"/>
</dbReference>
<keyword evidence="5" id="KW-0804">Transcription</keyword>
<dbReference type="InterPro" id="IPR003501">
    <property type="entry name" value="PTS_EIIB_2/3"/>
</dbReference>
<evidence type="ECO:0000256" key="1">
    <source>
        <dbReference type="ARBA" id="ARBA00022679"/>
    </source>
</evidence>
<evidence type="ECO:0000256" key="2">
    <source>
        <dbReference type="ARBA" id="ARBA00022737"/>
    </source>
</evidence>
<dbReference type="EMBL" id="JACOOS010000041">
    <property type="protein sequence ID" value="MBC5679271.1"/>
    <property type="molecule type" value="Genomic_DNA"/>
</dbReference>
<evidence type="ECO:0000313" key="9">
    <source>
        <dbReference type="Proteomes" id="UP000635828"/>
    </source>
</evidence>
<protein>
    <submittedName>
        <fullName evidence="8">Transcription antiterminator</fullName>
    </submittedName>
</protein>
<reference evidence="8 9" key="1">
    <citation type="submission" date="2020-08" db="EMBL/GenBank/DDBJ databases">
        <title>Genome public.</title>
        <authorList>
            <person name="Liu C."/>
            <person name="Sun Q."/>
        </authorList>
    </citation>
    <scope>NUCLEOTIDE SEQUENCE [LARGE SCALE GENOMIC DNA]</scope>
    <source>
        <strain evidence="8 9">NSJ-7</strain>
    </source>
</reference>
<sequence length="618" mass="70998">MKSLSKRQKNFIRMMMQEDCYRSVHYYADKLKVSDKTLKDDLKMIRQVLEEEKIQVIGRTGRGILLDMENRDRIKMTDILGAYGPEDSSGSVEWRRGIILKNLLIHSGKSTSLQKLSEEYYVGKASIVNDLKLIEKWLADFDLKLVRNVEGTRIEGEEINIREAIASLINGEGTAGGLNDDIQPDGICRLNMPTLRGLLEVFSLEEIIFVESLLVSLEEEEGIDINDIYYVNILTHILICIKRVRDGNKMDSLNDDLSETDRNRVYQKADQIARSIWEKYEINIGEEEITYIYQYLSSLSTIEGVKKEIKQKRSIGEKVAMALTDYMSGVMGVNFFKEKTLLEGLMLHIRPMLNRLEYNIQITNPLLEEMQQWYPQMLGICKIACTVVGKRFHLKKIRLDEIANIATYYQTMIVKLSSRINVLVVCHSGFGTSLLLSEKIKQEFPKIRVIDTISSRKLKERELGDTDFIISTVPVNPGNIPNLMISALLTKQDIKAIRNYIYDICKSQETNSAGVKLGEMIRESPSDAEREMICKAELISGFYVNLWYQEKSEIYLDMDAETSALTIDVCTSSEEEQQKILHELYCLSMDKRRTERLKSAKTREEALDVLMRGGRVEQ</sequence>
<dbReference type="Gene3D" id="1.10.1790.10">
    <property type="entry name" value="PRD domain"/>
    <property type="match status" value="2"/>
</dbReference>
<dbReference type="Pfam" id="PF05043">
    <property type="entry name" value="Mga"/>
    <property type="match status" value="1"/>
</dbReference>
<dbReference type="Gene3D" id="3.40.50.2300">
    <property type="match status" value="1"/>
</dbReference>
<feature type="domain" description="PTS EIIB type-2" evidence="6">
    <location>
        <begin position="420"/>
        <end position="509"/>
    </location>
</feature>
<name>A0ABR7FVQ4_9FIRM</name>
<dbReference type="Pfam" id="PF00874">
    <property type="entry name" value="PRD"/>
    <property type="match status" value="2"/>
</dbReference>
<keyword evidence="4" id="KW-0010">Activator</keyword>
<evidence type="ECO:0000256" key="3">
    <source>
        <dbReference type="ARBA" id="ARBA00023015"/>
    </source>
</evidence>
<keyword evidence="2" id="KW-0677">Repeat</keyword>
<dbReference type="PROSITE" id="PS51099">
    <property type="entry name" value="PTS_EIIB_TYPE_2"/>
    <property type="match status" value="1"/>
</dbReference>
<gene>
    <name evidence="8" type="ORF">H8S22_17520</name>
</gene>
<evidence type="ECO:0000256" key="5">
    <source>
        <dbReference type="ARBA" id="ARBA00023163"/>
    </source>
</evidence>
<dbReference type="PROSITE" id="PS51372">
    <property type="entry name" value="PRD_2"/>
    <property type="match status" value="2"/>
</dbReference>
<dbReference type="Gene3D" id="1.10.10.10">
    <property type="entry name" value="Winged helix-like DNA-binding domain superfamily/Winged helix DNA-binding domain"/>
    <property type="match status" value="1"/>
</dbReference>
<evidence type="ECO:0000259" key="7">
    <source>
        <dbReference type="PROSITE" id="PS51372"/>
    </source>
</evidence>
<feature type="domain" description="PRD" evidence="7">
    <location>
        <begin position="201"/>
        <end position="306"/>
    </location>
</feature>
<dbReference type="InterPro" id="IPR013011">
    <property type="entry name" value="PTS_EIIB_2"/>
</dbReference>
<dbReference type="InterPro" id="IPR036095">
    <property type="entry name" value="PTS_EIIB-like_sf"/>
</dbReference>
<dbReference type="SUPFAM" id="SSF63520">
    <property type="entry name" value="PTS-regulatory domain, PRD"/>
    <property type="match status" value="2"/>
</dbReference>
<proteinExistence type="predicted"/>
<keyword evidence="1" id="KW-0808">Transferase</keyword>
<dbReference type="PANTHER" id="PTHR30185">
    <property type="entry name" value="CRYPTIC BETA-GLUCOSIDE BGL OPERON ANTITERMINATOR"/>
    <property type="match status" value="1"/>
</dbReference>
<evidence type="ECO:0000256" key="4">
    <source>
        <dbReference type="ARBA" id="ARBA00023159"/>
    </source>
</evidence>